<feature type="compositionally biased region" description="Acidic residues" evidence="7">
    <location>
        <begin position="669"/>
        <end position="695"/>
    </location>
</feature>
<feature type="compositionally biased region" description="Low complexity" evidence="7">
    <location>
        <begin position="696"/>
        <end position="707"/>
    </location>
</feature>
<dbReference type="Pfam" id="PF03031">
    <property type="entry name" value="NIF"/>
    <property type="match status" value="1"/>
</dbReference>
<comment type="catalytic activity">
    <reaction evidence="4 6">
        <text>O-phospho-L-seryl-[protein] + H2O = L-seryl-[protein] + phosphate</text>
        <dbReference type="Rhea" id="RHEA:20629"/>
        <dbReference type="Rhea" id="RHEA-COMP:9863"/>
        <dbReference type="Rhea" id="RHEA-COMP:11604"/>
        <dbReference type="ChEBI" id="CHEBI:15377"/>
        <dbReference type="ChEBI" id="CHEBI:29999"/>
        <dbReference type="ChEBI" id="CHEBI:43474"/>
        <dbReference type="ChEBI" id="CHEBI:83421"/>
        <dbReference type="EC" id="3.1.3.16"/>
    </reaction>
</comment>
<keyword evidence="2 6" id="KW-0378">Hydrolase</keyword>
<keyword evidence="11" id="KW-1185">Reference proteome</keyword>
<proteinExistence type="predicted"/>
<dbReference type="PROSITE" id="PS50969">
    <property type="entry name" value="FCP1"/>
    <property type="match status" value="1"/>
</dbReference>
<feature type="compositionally biased region" description="Polar residues" evidence="7">
    <location>
        <begin position="746"/>
        <end position="755"/>
    </location>
</feature>
<dbReference type="CDD" id="cd07521">
    <property type="entry name" value="HAD_FCP1-like"/>
    <property type="match status" value="1"/>
</dbReference>
<dbReference type="InterPro" id="IPR036420">
    <property type="entry name" value="BRCT_dom_sf"/>
</dbReference>
<evidence type="ECO:0000256" key="6">
    <source>
        <dbReference type="RuleBase" id="RU366066"/>
    </source>
</evidence>
<feature type="compositionally biased region" description="Acidic residues" evidence="7">
    <location>
        <begin position="791"/>
        <end position="824"/>
    </location>
</feature>
<feature type="compositionally biased region" description="Basic and acidic residues" evidence="7">
    <location>
        <begin position="656"/>
        <end position="668"/>
    </location>
</feature>
<feature type="compositionally biased region" description="Acidic residues" evidence="7">
    <location>
        <begin position="638"/>
        <end position="650"/>
    </location>
</feature>
<evidence type="ECO:0000256" key="1">
    <source>
        <dbReference type="ARBA" id="ARBA00004123"/>
    </source>
</evidence>
<dbReference type="SUPFAM" id="SSF52113">
    <property type="entry name" value="BRCT domain"/>
    <property type="match status" value="1"/>
</dbReference>
<dbReference type="InterPro" id="IPR039189">
    <property type="entry name" value="Fcp1"/>
</dbReference>
<comment type="caution">
    <text evidence="10">The sequence shown here is derived from an EMBL/GenBank/DDBJ whole genome shotgun (WGS) entry which is preliminary data.</text>
</comment>
<dbReference type="Pfam" id="PF00533">
    <property type="entry name" value="BRCT"/>
    <property type="match status" value="1"/>
</dbReference>
<evidence type="ECO:0000256" key="3">
    <source>
        <dbReference type="ARBA" id="ARBA00023242"/>
    </source>
</evidence>
<feature type="compositionally biased region" description="Pro residues" evidence="7">
    <location>
        <begin position="339"/>
        <end position="349"/>
    </location>
</feature>
<evidence type="ECO:0000256" key="4">
    <source>
        <dbReference type="ARBA" id="ARBA00047761"/>
    </source>
</evidence>
<feature type="compositionally biased region" description="Acidic residues" evidence="7">
    <location>
        <begin position="772"/>
        <end position="783"/>
    </location>
</feature>
<dbReference type="PROSITE" id="PS50172">
    <property type="entry name" value="BRCT"/>
    <property type="match status" value="1"/>
</dbReference>
<evidence type="ECO:0000256" key="2">
    <source>
        <dbReference type="ARBA" id="ARBA00022801"/>
    </source>
</evidence>
<name>A0A9P4HNY7_9PEZI</name>
<gene>
    <name evidence="10" type="ORF">K490DRAFT_76300</name>
</gene>
<evidence type="ECO:0000313" key="11">
    <source>
        <dbReference type="Proteomes" id="UP000799776"/>
    </source>
</evidence>
<dbReference type="NCBIfam" id="TIGR02250">
    <property type="entry name" value="FCP1_euk"/>
    <property type="match status" value="1"/>
</dbReference>
<dbReference type="InterPro" id="IPR036412">
    <property type="entry name" value="HAD-like_sf"/>
</dbReference>
<dbReference type="GO" id="GO:0005634">
    <property type="term" value="C:nucleus"/>
    <property type="evidence" value="ECO:0007669"/>
    <property type="project" value="UniProtKB-SubCell"/>
</dbReference>
<comment type="catalytic activity">
    <reaction evidence="5 6">
        <text>O-phospho-L-threonyl-[protein] + H2O = L-threonyl-[protein] + phosphate</text>
        <dbReference type="Rhea" id="RHEA:47004"/>
        <dbReference type="Rhea" id="RHEA-COMP:11060"/>
        <dbReference type="Rhea" id="RHEA-COMP:11605"/>
        <dbReference type="ChEBI" id="CHEBI:15377"/>
        <dbReference type="ChEBI" id="CHEBI:30013"/>
        <dbReference type="ChEBI" id="CHEBI:43474"/>
        <dbReference type="ChEBI" id="CHEBI:61977"/>
        <dbReference type="EC" id="3.1.3.16"/>
    </reaction>
</comment>
<dbReference type="SMART" id="SM00292">
    <property type="entry name" value="BRCT"/>
    <property type="match status" value="1"/>
</dbReference>
<dbReference type="Gene3D" id="3.40.50.10190">
    <property type="entry name" value="BRCT domain"/>
    <property type="match status" value="1"/>
</dbReference>
<feature type="region of interest" description="Disordered" evidence="7">
    <location>
        <begin position="374"/>
        <end position="435"/>
    </location>
</feature>
<evidence type="ECO:0000313" key="10">
    <source>
        <dbReference type="EMBL" id="KAF2083771.1"/>
    </source>
</evidence>
<feature type="region of interest" description="Disordered" evidence="7">
    <location>
        <begin position="336"/>
        <end position="357"/>
    </location>
</feature>
<evidence type="ECO:0000256" key="5">
    <source>
        <dbReference type="ARBA" id="ARBA00048336"/>
    </source>
</evidence>
<dbReference type="PANTHER" id="PTHR23081">
    <property type="entry name" value="RNA POLYMERASE II CTD PHOSPHATASE"/>
    <property type="match status" value="1"/>
</dbReference>
<evidence type="ECO:0000259" key="9">
    <source>
        <dbReference type="PROSITE" id="PS50969"/>
    </source>
</evidence>
<feature type="domain" description="FCP1 homology" evidence="9">
    <location>
        <begin position="156"/>
        <end position="331"/>
    </location>
</feature>
<feature type="region of interest" description="Disordered" evidence="7">
    <location>
        <begin position="620"/>
        <end position="824"/>
    </location>
</feature>
<keyword evidence="3 6" id="KW-0539">Nucleus</keyword>
<dbReference type="InterPro" id="IPR001357">
    <property type="entry name" value="BRCT_dom"/>
</dbReference>
<comment type="function">
    <text evidence="6">This promotes the activity of RNA polymerase II.</text>
</comment>
<dbReference type="CDD" id="cd17729">
    <property type="entry name" value="BRCT_CTDP1"/>
    <property type="match status" value="1"/>
</dbReference>
<dbReference type="EC" id="3.1.3.16" evidence="6"/>
<dbReference type="Gene3D" id="3.40.50.1000">
    <property type="entry name" value="HAD superfamily/HAD-like"/>
    <property type="match status" value="1"/>
</dbReference>
<protein>
    <recommendedName>
        <fullName evidence="6">RNA polymerase II subunit A C-terminal domain phosphatase</fullName>
        <ecNumber evidence="6">3.1.3.16</ecNumber>
    </recommendedName>
</protein>
<dbReference type="GO" id="GO:0008420">
    <property type="term" value="F:RNA polymerase II CTD heptapeptide repeat phosphatase activity"/>
    <property type="evidence" value="ECO:0007669"/>
    <property type="project" value="UniProtKB-UniRule"/>
</dbReference>
<dbReference type="InterPro" id="IPR004274">
    <property type="entry name" value="FCP1_dom"/>
</dbReference>
<dbReference type="PANTHER" id="PTHR23081:SF36">
    <property type="entry name" value="RNA POLYMERASE II SUBUNIT A C-TERMINAL DOMAIN PHOSPHATASE"/>
    <property type="match status" value="1"/>
</dbReference>
<feature type="compositionally biased region" description="Basic and acidic residues" evidence="7">
    <location>
        <begin position="395"/>
        <end position="409"/>
    </location>
</feature>
<feature type="domain" description="BRCT" evidence="8">
    <location>
        <begin position="505"/>
        <end position="599"/>
    </location>
</feature>
<dbReference type="AlphaFoldDB" id="A0A9P4HNY7"/>
<dbReference type="OrthoDB" id="10249888at2759"/>
<dbReference type="InterPro" id="IPR011947">
    <property type="entry name" value="FCP1_euk"/>
</dbReference>
<sequence>MLLKSPTSFHYPITIKKILRNEGDKIPKFTPLFTYVYTTKVTEHDIWREEKIVTKEMPAELKAEKEGTLTKWSVEEGMTLHRPGIPLVEISEECAHEVQWGGMCANCGKDMSEVNFNTTVVDVDRASVVRTHGTTALKISEDLALKTEEEAKRRLLSSKKLSLVVDLDCTVIHATVDPTVGDWMRDPQNPNHGVVQNVRSFELEDGPGGRTCLYYIKLRPGLREFLDKISQLYELHIYTMGTRAYAQQIAKIVDPDRRVFGDRILSRDESGSVHVKSLKRIFPIDTKMVVIIDDRGDVWNWSNNLIKVTPYDFFVGIGDINASFLPKRQVVANETPIAAPQPAPPPPVEVPKNGEEAQTDVGALEQQIVAMSHRDDPQKMKDQTKEQAEAVATQLEDRPLLQKQKLLDKADEEAADREPNGQSSEENGQDPHQHRHLLHDNDEELIHLEGSLRRVHGAFYDEYERQKTGTQGGRVAELRAGKSPKKRPVDDLELVPDIGYIMPDLKRAVLKGVSIVFSGVVPLGTNIYASDIALWSRSFGAQISEKLTKRTTHVVAARNRRTAKVRQAARHPQIKIVTTSWLYECFAKWERVSEEPHVIHVEPDEHGPHGQISPLEELDEGTVLSSSEEDAALTTDGELGDPNEDEELEDLAPHSPVDETEIRGKAEDWEAMEDELEEFLNASDSEDGDDDDASDSDASQSDRSIASQLVKRKRDGDSTDESEEDISLVSVAGGSKLQRRKRQAMERTTSLTNMATAEKESPSGLPSPDTTGPEEDQGEDDSDIKDRAAADDDADEDADLEAEMLAELERDDDDDGVNENGVED</sequence>
<evidence type="ECO:0000256" key="7">
    <source>
        <dbReference type="SAM" id="MobiDB-lite"/>
    </source>
</evidence>
<dbReference type="SMART" id="SM00577">
    <property type="entry name" value="CPDc"/>
    <property type="match status" value="1"/>
</dbReference>
<comment type="subcellular location">
    <subcellularLocation>
        <location evidence="1 6">Nucleus</location>
    </subcellularLocation>
</comment>
<dbReference type="SUPFAM" id="SSF56784">
    <property type="entry name" value="HAD-like"/>
    <property type="match status" value="1"/>
</dbReference>
<dbReference type="Proteomes" id="UP000799776">
    <property type="component" value="Unassembled WGS sequence"/>
</dbReference>
<dbReference type="EMBL" id="ML978759">
    <property type="protein sequence ID" value="KAF2083771.1"/>
    <property type="molecule type" value="Genomic_DNA"/>
</dbReference>
<evidence type="ECO:0000259" key="8">
    <source>
        <dbReference type="PROSITE" id="PS50172"/>
    </source>
</evidence>
<dbReference type="InterPro" id="IPR023214">
    <property type="entry name" value="HAD_sf"/>
</dbReference>
<feature type="compositionally biased region" description="Basic and acidic residues" evidence="7">
    <location>
        <begin position="374"/>
        <end position="388"/>
    </location>
</feature>
<accession>A0A9P4HNY7</accession>
<reference evidence="10" key="1">
    <citation type="journal article" date="2020" name="Stud. Mycol.">
        <title>101 Dothideomycetes genomes: a test case for predicting lifestyles and emergence of pathogens.</title>
        <authorList>
            <person name="Haridas S."/>
            <person name="Albert R."/>
            <person name="Binder M."/>
            <person name="Bloem J."/>
            <person name="Labutti K."/>
            <person name="Salamov A."/>
            <person name="Andreopoulos B."/>
            <person name="Baker S."/>
            <person name="Barry K."/>
            <person name="Bills G."/>
            <person name="Bluhm B."/>
            <person name="Cannon C."/>
            <person name="Castanera R."/>
            <person name="Culley D."/>
            <person name="Daum C."/>
            <person name="Ezra D."/>
            <person name="Gonzalez J."/>
            <person name="Henrissat B."/>
            <person name="Kuo A."/>
            <person name="Liang C."/>
            <person name="Lipzen A."/>
            <person name="Lutzoni F."/>
            <person name="Magnuson J."/>
            <person name="Mondo S."/>
            <person name="Nolan M."/>
            <person name="Ohm R."/>
            <person name="Pangilinan J."/>
            <person name="Park H.-J."/>
            <person name="Ramirez L."/>
            <person name="Alfaro M."/>
            <person name="Sun H."/>
            <person name="Tritt A."/>
            <person name="Yoshinaga Y."/>
            <person name="Zwiers L.-H."/>
            <person name="Turgeon B."/>
            <person name="Goodwin S."/>
            <person name="Spatafora J."/>
            <person name="Crous P."/>
            <person name="Grigoriev I."/>
        </authorList>
    </citation>
    <scope>NUCLEOTIDE SEQUENCE</scope>
    <source>
        <strain evidence="10">CBS 121410</strain>
    </source>
</reference>
<organism evidence="10 11">
    <name type="scientific">Saccharata proteae CBS 121410</name>
    <dbReference type="NCBI Taxonomy" id="1314787"/>
    <lineage>
        <taxon>Eukaryota</taxon>
        <taxon>Fungi</taxon>
        <taxon>Dikarya</taxon>
        <taxon>Ascomycota</taxon>
        <taxon>Pezizomycotina</taxon>
        <taxon>Dothideomycetes</taxon>
        <taxon>Dothideomycetes incertae sedis</taxon>
        <taxon>Botryosphaeriales</taxon>
        <taxon>Saccharataceae</taxon>
        <taxon>Saccharata</taxon>
    </lineage>
</organism>